<dbReference type="STRING" id="479431.Namu_3189"/>
<evidence type="ECO:0000256" key="5">
    <source>
        <dbReference type="ARBA" id="ARBA00023136"/>
    </source>
</evidence>
<gene>
    <name evidence="7" type="ordered locus">Namu_3189</name>
</gene>
<feature type="transmembrane region" description="Helical" evidence="6">
    <location>
        <begin position="342"/>
        <end position="364"/>
    </location>
</feature>
<evidence type="ECO:0000256" key="2">
    <source>
        <dbReference type="ARBA" id="ARBA00022475"/>
    </source>
</evidence>
<keyword evidence="5 6" id="KW-0472">Membrane</keyword>
<dbReference type="InterPro" id="IPR050833">
    <property type="entry name" value="Poly_Biosynth_Transport"/>
</dbReference>
<keyword evidence="2" id="KW-1003">Cell membrane</keyword>
<dbReference type="PANTHER" id="PTHR30250">
    <property type="entry name" value="PST FAMILY PREDICTED COLANIC ACID TRANSPORTER"/>
    <property type="match status" value="1"/>
</dbReference>
<proteinExistence type="predicted"/>
<sequence>MVLSNDRVDDDRTVRRRLPVPGRVAGRVSWTVVDQGLSAASNFLLAVLVARAVDAEAFGAFSVAFLVYSIVVAVNRAAVGQPLQITFAAEGRRQFRSAVRSALGATIALGVVAGILTAATGLLLGGQTGQALVALGVVLPGLMVQDICRMAFFAAGQPARATAIDALWTVAMLVGLIFAQSDRADVWLPVLIWGATGLMSALYGLYLLDTVPRLRGSVRWVVGQRKLTGYLLVEYVLSQGLAQWGILAVGVWGTAAGVGALRAGQVLLGPMNILGTAAFMFAVPEVARRVAFSPAGRMRFALVVSSVLGLAGVLYASVLLLLPSAWGQQLLGDSWSGAQMVLLPLCLLAVVAAAATGPVAVLYGMGLAKLTLRVNLLRAPMLVVGLAVAIPLWDAVGAAWTLALVEAALLPIWFLQLRRALTRLTVED</sequence>
<dbReference type="RefSeq" id="WP_015748389.1">
    <property type="nucleotide sequence ID" value="NC_013235.1"/>
</dbReference>
<dbReference type="KEGG" id="nml:Namu_3189"/>
<dbReference type="eggNOG" id="COG2244">
    <property type="taxonomic scope" value="Bacteria"/>
</dbReference>
<feature type="transmembrane region" description="Helical" evidence="6">
    <location>
        <begin position="299"/>
        <end position="322"/>
    </location>
</feature>
<organism evidence="7 8">
    <name type="scientific">Nakamurella multipartita (strain ATCC 700099 / DSM 44233 / CIP 104796 / JCM 9543 / NBRC 105858 / Y-104)</name>
    <name type="common">Microsphaera multipartita</name>
    <dbReference type="NCBI Taxonomy" id="479431"/>
    <lineage>
        <taxon>Bacteria</taxon>
        <taxon>Bacillati</taxon>
        <taxon>Actinomycetota</taxon>
        <taxon>Actinomycetes</taxon>
        <taxon>Nakamurellales</taxon>
        <taxon>Nakamurellaceae</taxon>
        <taxon>Nakamurella</taxon>
    </lineage>
</organism>
<evidence type="ECO:0000256" key="3">
    <source>
        <dbReference type="ARBA" id="ARBA00022692"/>
    </source>
</evidence>
<reference evidence="7 8" key="2">
    <citation type="journal article" date="2010" name="Stand. Genomic Sci.">
        <title>Complete genome sequence of Nakamurella multipartita type strain (Y-104).</title>
        <authorList>
            <person name="Tice H."/>
            <person name="Mayilraj S."/>
            <person name="Sims D."/>
            <person name="Lapidus A."/>
            <person name="Nolan M."/>
            <person name="Lucas S."/>
            <person name="Glavina Del Rio T."/>
            <person name="Copeland A."/>
            <person name="Cheng J.F."/>
            <person name="Meincke L."/>
            <person name="Bruce D."/>
            <person name="Goodwin L."/>
            <person name="Pitluck S."/>
            <person name="Ivanova N."/>
            <person name="Mavromatis K."/>
            <person name="Ovchinnikova G."/>
            <person name="Pati A."/>
            <person name="Chen A."/>
            <person name="Palaniappan K."/>
            <person name="Land M."/>
            <person name="Hauser L."/>
            <person name="Chang Y.J."/>
            <person name="Jeffries C.D."/>
            <person name="Detter J.C."/>
            <person name="Brettin T."/>
            <person name="Rohde M."/>
            <person name="Goker M."/>
            <person name="Bristow J."/>
            <person name="Eisen J.A."/>
            <person name="Markowitz V."/>
            <person name="Hugenholtz P."/>
            <person name="Kyrpides N.C."/>
            <person name="Klenk H.P."/>
            <person name="Chen F."/>
        </authorList>
    </citation>
    <scope>NUCLEOTIDE SEQUENCE [LARGE SCALE GENOMIC DNA]</scope>
    <source>
        <strain evidence="8">ATCC 700099 / DSM 44233 / CIP 104796 / JCM 9543 / NBRC 105858 / Y-104</strain>
    </source>
</reference>
<dbReference type="GO" id="GO:0005886">
    <property type="term" value="C:plasma membrane"/>
    <property type="evidence" value="ECO:0007669"/>
    <property type="project" value="UniProtKB-SubCell"/>
</dbReference>
<feature type="transmembrane region" description="Helical" evidence="6">
    <location>
        <begin position="376"/>
        <end position="393"/>
    </location>
</feature>
<feature type="transmembrane region" description="Helical" evidence="6">
    <location>
        <begin position="162"/>
        <end position="180"/>
    </location>
</feature>
<evidence type="ECO:0000313" key="8">
    <source>
        <dbReference type="Proteomes" id="UP000002218"/>
    </source>
</evidence>
<dbReference type="HOGENOM" id="CLU_038929_0_0_11"/>
<feature type="transmembrane region" description="Helical" evidence="6">
    <location>
        <begin position="267"/>
        <end position="287"/>
    </location>
</feature>
<dbReference type="Proteomes" id="UP000002218">
    <property type="component" value="Chromosome"/>
</dbReference>
<dbReference type="CDD" id="cd13126">
    <property type="entry name" value="MATE_like_11"/>
    <property type="match status" value="1"/>
</dbReference>
<evidence type="ECO:0000313" key="7">
    <source>
        <dbReference type="EMBL" id="ACV79521.1"/>
    </source>
</evidence>
<feature type="transmembrane region" description="Helical" evidence="6">
    <location>
        <begin position="399"/>
        <end position="415"/>
    </location>
</feature>
<dbReference type="PANTHER" id="PTHR30250:SF26">
    <property type="entry name" value="PSMA PROTEIN"/>
    <property type="match status" value="1"/>
</dbReference>
<name>C8XCR8_NAKMY</name>
<feature type="transmembrane region" description="Helical" evidence="6">
    <location>
        <begin position="102"/>
        <end position="125"/>
    </location>
</feature>
<dbReference type="AlphaFoldDB" id="C8XCR8"/>
<feature type="transmembrane region" description="Helical" evidence="6">
    <location>
        <begin position="186"/>
        <end position="208"/>
    </location>
</feature>
<dbReference type="OrthoDB" id="3701119at2"/>
<keyword evidence="8" id="KW-1185">Reference proteome</keyword>
<dbReference type="InParanoid" id="C8XCR8"/>
<feature type="transmembrane region" description="Helical" evidence="6">
    <location>
        <begin position="229"/>
        <end position="255"/>
    </location>
</feature>
<evidence type="ECO:0000256" key="4">
    <source>
        <dbReference type="ARBA" id="ARBA00022989"/>
    </source>
</evidence>
<comment type="subcellular location">
    <subcellularLocation>
        <location evidence="1">Cell membrane</location>
        <topology evidence="1">Multi-pass membrane protein</topology>
    </subcellularLocation>
</comment>
<evidence type="ECO:0000256" key="6">
    <source>
        <dbReference type="SAM" id="Phobius"/>
    </source>
</evidence>
<keyword evidence="3 6" id="KW-0812">Transmembrane</keyword>
<dbReference type="EMBL" id="CP001737">
    <property type="protein sequence ID" value="ACV79521.1"/>
    <property type="molecule type" value="Genomic_DNA"/>
</dbReference>
<accession>C8XCR8</accession>
<reference evidence="8" key="1">
    <citation type="submission" date="2009-09" db="EMBL/GenBank/DDBJ databases">
        <title>The complete genome of Nakamurella multipartita DSM 44233.</title>
        <authorList>
            <consortium name="US DOE Joint Genome Institute (JGI-PGF)"/>
            <person name="Lucas S."/>
            <person name="Copeland A."/>
            <person name="Lapidus A."/>
            <person name="Glavina del Rio T."/>
            <person name="Dalin E."/>
            <person name="Tice H."/>
            <person name="Bruce D."/>
            <person name="Goodwin L."/>
            <person name="Pitluck S."/>
            <person name="Kyrpides N."/>
            <person name="Mavromatis K."/>
            <person name="Ivanova N."/>
            <person name="Ovchinnikova G."/>
            <person name="Sims D."/>
            <person name="Meincke L."/>
            <person name="Brettin T."/>
            <person name="Detter J.C."/>
            <person name="Han C."/>
            <person name="Larimer F."/>
            <person name="Land M."/>
            <person name="Hauser L."/>
            <person name="Markowitz V."/>
            <person name="Cheng J.-F."/>
            <person name="Hugenholtz P."/>
            <person name="Woyke T."/>
            <person name="Wu D."/>
            <person name="Klenk H.-P."/>
            <person name="Eisen J.A."/>
        </authorList>
    </citation>
    <scope>NUCLEOTIDE SEQUENCE [LARGE SCALE GENOMIC DNA]</scope>
    <source>
        <strain evidence="8">ATCC 700099 / DSM 44233 / CIP 104796 / JCM 9543 / NBRC 105858 / Y-104</strain>
    </source>
</reference>
<evidence type="ECO:0008006" key="9">
    <source>
        <dbReference type="Google" id="ProtNLM"/>
    </source>
</evidence>
<evidence type="ECO:0000256" key="1">
    <source>
        <dbReference type="ARBA" id="ARBA00004651"/>
    </source>
</evidence>
<feature type="transmembrane region" description="Helical" evidence="6">
    <location>
        <begin position="57"/>
        <end position="74"/>
    </location>
</feature>
<keyword evidence="4 6" id="KW-1133">Transmembrane helix</keyword>
<feature type="transmembrane region" description="Helical" evidence="6">
    <location>
        <begin position="131"/>
        <end position="155"/>
    </location>
</feature>
<protein>
    <recommendedName>
        <fullName evidence="9">Polysaccharide biosynthesis protein</fullName>
    </recommendedName>
</protein>